<accession>A0A0E9QC38</accession>
<reference evidence="1" key="2">
    <citation type="journal article" date="2015" name="Fish Shellfish Immunol.">
        <title>Early steps in the European eel (Anguilla anguilla)-Vibrio vulnificus interaction in the gills: Role of the RtxA13 toxin.</title>
        <authorList>
            <person name="Callol A."/>
            <person name="Pajuelo D."/>
            <person name="Ebbesson L."/>
            <person name="Teles M."/>
            <person name="MacKenzie S."/>
            <person name="Amaro C."/>
        </authorList>
    </citation>
    <scope>NUCLEOTIDE SEQUENCE</scope>
</reference>
<dbReference type="EMBL" id="GBXM01094141">
    <property type="protein sequence ID" value="JAH14436.1"/>
    <property type="molecule type" value="Transcribed_RNA"/>
</dbReference>
<protein>
    <submittedName>
        <fullName evidence="1">Uncharacterized protein</fullName>
    </submittedName>
</protein>
<reference evidence="1" key="1">
    <citation type="submission" date="2014-11" db="EMBL/GenBank/DDBJ databases">
        <authorList>
            <person name="Amaro Gonzalez C."/>
        </authorList>
    </citation>
    <scope>NUCLEOTIDE SEQUENCE</scope>
</reference>
<proteinExistence type="predicted"/>
<organism evidence="1">
    <name type="scientific">Anguilla anguilla</name>
    <name type="common">European freshwater eel</name>
    <name type="synonym">Muraena anguilla</name>
    <dbReference type="NCBI Taxonomy" id="7936"/>
    <lineage>
        <taxon>Eukaryota</taxon>
        <taxon>Metazoa</taxon>
        <taxon>Chordata</taxon>
        <taxon>Craniata</taxon>
        <taxon>Vertebrata</taxon>
        <taxon>Euteleostomi</taxon>
        <taxon>Actinopterygii</taxon>
        <taxon>Neopterygii</taxon>
        <taxon>Teleostei</taxon>
        <taxon>Anguilliformes</taxon>
        <taxon>Anguillidae</taxon>
        <taxon>Anguilla</taxon>
    </lineage>
</organism>
<dbReference type="AlphaFoldDB" id="A0A0E9QC38"/>
<evidence type="ECO:0000313" key="1">
    <source>
        <dbReference type="EMBL" id="JAH14436.1"/>
    </source>
</evidence>
<sequence>MYTMLQKETVTLKKWREKNKGLSQAED</sequence>
<name>A0A0E9QC38_ANGAN</name>